<comment type="catalytic activity">
    <reaction evidence="1">
        <text>ATP + protein L-histidine = ADP + protein N-phospho-L-histidine.</text>
        <dbReference type="EC" id="2.7.13.3"/>
    </reaction>
</comment>
<keyword evidence="13" id="KW-1185">Reference proteome</keyword>
<dbReference type="CDD" id="cd00082">
    <property type="entry name" value="HisKA"/>
    <property type="match status" value="1"/>
</dbReference>
<dbReference type="Proteomes" id="UP001265550">
    <property type="component" value="Unassembled WGS sequence"/>
</dbReference>
<evidence type="ECO:0000256" key="4">
    <source>
        <dbReference type="ARBA" id="ARBA00022553"/>
    </source>
</evidence>
<dbReference type="CDD" id="cd00075">
    <property type="entry name" value="HATPase"/>
    <property type="match status" value="1"/>
</dbReference>
<dbReference type="Gene3D" id="1.10.287.130">
    <property type="match status" value="1"/>
</dbReference>
<dbReference type="InterPro" id="IPR003594">
    <property type="entry name" value="HATPase_dom"/>
</dbReference>
<dbReference type="SMART" id="SM00388">
    <property type="entry name" value="HisKA"/>
    <property type="match status" value="1"/>
</dbReference>
<feature type="transmembrane region" description="Helical" evidence="10">
    <location>
        <begin position="179"/>
        <end position="197"/>
    </location>
</feature>
<keyword evidence="5 12" id="KW-0808">Transferase</keyword>
<dbReference type="Gene3D" id="3.30.565.10">
    <property type="entry name" value="Histidine kinase-like ATPase, C-terminal domain"/>
    <property type="match status" value="1"/>
</dbReference>
<dbReference type="Pfam" id="PF00512">
    <property type="entry name" value="HisKA"/>
    <property type="match status" value="1"/>
</dbReference>
<organism evidence="12 13">
    <name type="scientific">Hydrogenophaga laconesensis</name>
    <dbReference type="NCBI Taxonomy" id="1805971"/>
    <lineage>
        <taxon>Bacteria</taxon>
        <taxon>Pseudomonadati</taxon>
        <taxon>Pseudomonadota</taxon>
        <taxon>Betaproteobacteria</taxon>
        <taxon>Burkholderiales</taxon>
        <taxon>Comamonadaceae</taxon>
        <taxon>Hydrogenophaga</taxon>
    </lineage>
</organism>
<accession>A0ABU1VD19</accession>
<dbReference type="InterPro" id="IPR004358">
    <property type="entry name" value="Sig_transdc_His_kin-like_C"/>
</dbReference>
<dbReference type="InterPro" id="IPR013727">
    <property type="entry name" value="2CSK_N"/>
</dbReference>
<dbReference type="RefSeq" id="WP_204734289.1">
    <property type="nucleotide sequence ID" value="NZ_JAVDWE010000008.1"/>
</dbReference>
<evidence type="ECO:0000256" key="3">
    <source>
        <dbReference type="ARBA" id="ARBA00012438"/>
    </source>
</evidence>
<evidence type="ECO:0000256" key="7">
    <source>
        <dbReference type="ARBA" id="ARBA00022777"/>
    </source>
</evidence>
<evidence type="ECO:0000256" key="1">
    <source>
        <dbReference type="ARBA" id="ARBA00000085"/>
    </source>
</evidence>
<keyword evidence="6 10" id="KW-0812">Transmembrane</keyword>
<dbReference type="InterPro" id="IPR003661">
    <property type="entry name" value="HisK_dim/P_dom"/>
</dbReference>
<evidence type="ECO:0000256" key="10">
    <source>
        <dbReference type="SAM" id="Phobius"/>
    </source>
</evidence>
<dbReference type="Pfam" id="PF08521">
    <property type="entry name" value="2CSK_N"/>
    <property type="match status" value="1"/>
</dbReference>
<evidence type="ECO:0000259" key="11">
    <source>
        <dbReference type="PROSITE" id="PS50109"/>
    </source>
</evidence>
<dbReference type="EC" id="2.7.13.3" evidence="3"/>
<dbReference type="EMBL" id="JAVDWE010000008">
    <property type="protein sequence ID" value="MDR7095354.1"/>
    <property type="molecule type" value="Genomic_DNA"/>
</dbReference>
<evidence type="ECO:0000256" key="9">
    <source>
        <dbReference type="ARBA" id="ARBA00023136"/>
    </source>
</evidence>
<dbReference type="SUPFAM" id="SSF47384">
    <property type="entry name" value="Homodimeric domain of signal transducing histidine kinase"/>
    <property type="match status" value="1"/>
</dbReference>
<comment type="subcellular location">
    <subcellularLocation>
        <location evidence="2">Membrane</location>
    </subcellularLocation>
</comment>
<dbReference type="InterPro" id="IPR005467">
    <property type="entry name" value="His_kinase_dom"/>
</dbReference>
<dbReference type="PANTHER" id="PTHR45436:SF1">
    <property type="entry name" value="SENSOR PROTEIN QSEC"/>
    <property type="match status" value="1"/>
</dbReference>
<dbReference type="SUPFAM" id="SSF55874">
    <property type="entry name" value="ATPase domain of HSP90 chaperone/DNA topoisomerase II/histidine kinase"/>
    <property type="match status" value="1"/>
</dbReference>
<dbReference type="InterPro" id="IPR036890">
    <property type="entry name" value="HATPase_C_sf"/>
</dbReference>
<keyword evidence="9 10" id="KW-0472">Membrane</keyword>
<proteinExistence type="predicted"/>
<dbReference type="PROSITE" id="PS50109">
    <property type="entry name" value="HIS_KIN"/>
    <property type="match status" value="1"/>
</dbReference>
<evidence type="ECO:0000313" key="12">
    <source>
        <dbReference type="EMBL" id="MDR7095354.1"/>
    </source>
</evidence>
<name>A0ABU1VD19_9BURK</name>
<dbReference type="SMART" id="SM00387">
    <property type="entry name" value="HATPase_c"/>
    <property type="match status" value="1"/>
</dbReference>
<keyword evidence="7 12" id="KW-0418">Kinase</keyword>
<protein>
    <recommendedName>
        <fullName evidence="3">histidine kinase</fullName>
        <ecNumber evidence="3">2.7.13.3</ecNumber>
    </recommendedName>
</protein>
<keyword evidence="8 10" id="KW-1133">Transmembrane helix</keyword>
<dbReference type="PRINTS" id="PR00344">
    <property type="entry name" value="BCTRLSENSOR"/>
</dbReference>
<gene>
    <name evidence="12" type="ORF">J2X09_003102</name>
</gene>
<feature type="domain" description="Histidine kinase" evidence="11">
    <location>
        <begin position="254"/>
        <end position="472"/>
    </location>
</feature>
<dbReference type="GO" id="GO:0004673">
    <property type="term" value="F:protein histidine kinase activity"/>
    <property type="evidence" value="ECO:0007669"/>
    <property type="project" value="UniProtKB-EC"/>
</dbReference>
<sequence>MNPAKWPLVSIRRLLLILLLPGMLVVGAAEVWLSWRTVNDAADAAYDRSLLGAVKSIDSSISTASGGLGVELPYRMLEFFELTAQGQVFYRVATEDGLVEIGSPDLPPPPSPLETGRPQFHEGEYFGQPVRVGSYARELNEPLAGKARSQRIVIQVAETLDARNDFRRGLLLRTLARDLLLMLLATGLLILSITWAMRPLVRFRQEVEGRPPEDLTPMSPDRVPAEVLPLVHAINHHIERNREQGEARRRFVDDASHQLRTPLATLATQVAYAQRESDPQGQREVLASIRLQLEQTIQQTNQLLSMARADGAPLVFQSMDVARLAESATRQWWASAREQSVDLGFDGPDQAIPLRGDPDLIGEALSNLLVNAIRHGGAGCRVTLSVRSMPASPEKPAHVRLRVVDDGPGLPPEDLARAGERFFRGQAASVPGSGLGLAFVRTVAHRHGGHMVVSHGPGGRGLQVDVHLPALGDPA</sequence>
<evidence type="ECO:0000256" key="8">
    <source>
        <dbReference type="ARBA" id="ARBA00022989"/>
    </source>
</evidence>
<comment type="caution">
    <text evidence="12">The sequence shown here is derived from an EMBL/GenBank/DDBJ whole genome shotgun (WGS) entry which is preliminary data.</text>
</comment>
<dbReference type="InterPro" id="IPR050428">
    <property type="entry name" value="TCS_sensor_his_kinase"/>
</dbReference>
<keyword evidence="4" id="KW-0597">Phosphoprotein</keyword>
<evidence type="ECO:0000256" key="2">
    <source>
        <dbReference type="ARBA" id="ARBA00004370"/>
    </source>
</evidence>
<dbReference type="PANTHER" id="PTHR45436">
    <property type="entry name" value="SENSOR HISTIDINE KINASE YKOH"/>
    <property type="match status" value="1"/>
</dbReference>
<evidence type="ECO:0000256" key="6">
    <source>
        <dbReference type="ARBA" id="ARBA00022692"/>
    </source>
</evidence>
<dbReference type="Pfam" id="PF02518">
    <property type="entry name" value="HATPase_c"/>
    <property type="match status" value="1"/>
</dbReference>
<dbReference type="InterPro" id="IPR036097">
    <property type="entry name" value="HisK_dim/P_sf"/>
</dbReference>
<reference evidence="12 13" key="1">
    <citation type="submission" date="2023-07" db="EMBL/GenBank/DDBJ databases">
        <title>Sorghum-associated microbial communities from plants grown in Nebraska, USA.</title>
        <authorList>
            <person name="Schachtman D."/>
        </authorList>
    </citation>
    <scope>NUCLEOTIDE SEQUENCE [LARGE SCALE GENOMIC DNA]</scope>
    <source>
        <strain evidence="12 13">BE240</strain>
    </source>
</reference>
<evidence type="ECO:0000256" key="5">
    <source>
        <dbReference type="ARBA" id="ARBA00022679"/>
    </source>
</evidence>
<evidence type="ECO:0000313" key="13">
    <source>
        <dbReference type="Proteomes" id="UP001265550"/>
    </source>
</evidence>